<keyword evidence="3" id="KW-1133">Transmembrane helix</keyword>
<dbReference type="GO" id="GO:0009245">
    <property type="term" value="P:lipid A biosynthetic process"/>
    <property type="evidence" value="ECO:0007669"/>
    <property type="project" value="TreeGrafter"/>
</dbReference>
<proteinExistence type="predicted"/>
<gene>
    <name evidence="5" type="ORF">V5E97_39950</name>
</gene>
<reference evidence="5" key="1">
    <citation type="submission" date="2024-05" db="EMBL/GenBank/DDBJ databases">
        <title>Planctomycetes of the genus Singulisphaera possess chitinolytic capabilities.</title>
        <authorList>
            <person name="Ivanova A."/>
        </authorList>
    </citation>
    <scope>NUCLEOTIDE SEQUENCE</scope>
    <source>
        <strain evidence="5">Ch08T</strain>
    </source>
</reference>
<feature type="domain" description="Carrier" evidence="4">
    <location>
        <begin position="202"/>
        <end position="236"/>
    </location>
</feature>
<dbReference type="InterPro" id="IPR009081">
    <property type="entry name" value="PP-bd_ACP"/>
</dbReference>
<dbReference type="GO" id="GO:0005829">
    <property type="term" value="C:cytosol"/>
    <property type="evidence" value="ECO:0007669"/>
    <property type="project" value="TreeGrafter"/>
</dbReference>
<dbReference type="InterPro" id="IPR036736">
    <property type="entry name" value="ACP-like_sf"/>
</dbReference>
<keyword evidence="1" id="KW-0596">Phosphopantetheine</keyword>
<evidence type="ECO:0000313" key="5">
    <source>
        <dbReference type="EMBL" id="XBH04422.1"/>
    </source>
</evidence>
<dbReference type="PANTHER" id="PTHR20863">
    <property type="entry name" value="ACYL CARRIER PROTEIN"/>
    <property type="match status" value="1"/>
</dbReference>
<evidence type="ECO:0000256" key="2">
    <source>
        <dbReference type="ARBA" id="ARBA00022553"/>
    </source>
</evidence>
<evidence type="ECO:0000259" key="4">
    <source>
        <dbReference type="PROSITE" id="PS50075"/>
    </source>
</evidence>
<keyword evidence="2" id="KW-0597">Phosphoprotein</keyword>
<accession>A0AAU7CH05</accession>
<dbReference type="RefSeq" id="WP_406697184.1">
    <property type="nucleotide sequence ID" value="NZ_CP155447.1"/>
</dbReference>
<keyword evidence="3" id="KW-0812">Transmembrane</keyword>
<keyword evidence="3" id="KW-0472">Membrane</keyword>
<dbReference type="Gene3D" id="1.10.1200.10">
    <property type="entry name" value="ACP-like"/>
    <property type="match status" value="1"/>
</dbReference>
<feature type="transmembrane region" description="Helical" evidence="3">
    <location>
        <begin position="113"/>
        <end position="136"/>
    </location>
</feature>
<dbReference type="SUPFAM" id="SSF47336">
    <property type="entry name" value="ACP-like"/>
    <property type="match status" value="1"/>
</dbReference>
<evidence type="ECO:0000256" key="1">
    <source>
        <dbReference type="ARBA" id="ARBA00022450"/>
    </source>
</evidence>
<evidence type="ECO:0000256" key="3">
    <source>
        <dbReference type="SAM" id="Phobius"/>
    </source>
</evidence>
<sequence length="236" mass="26117">MGLDLVEIAIATEEAFGITINNRDGEKITTVGELYRYVLTKLADQESPFPTCKSAMVFYRLRRALGETLGIERDRVRPSTAIEDLIASNDRRRVWNQLENATNLDFPWLQFPAWVGVVVVGSLLASLITGAASLVFGLSNQLAVWFPLAIFGLIAIGQILVGMDSLAVCLPDDCQSVRGMIHHVVAMNYGNMVKIDKQWNSCEVWEAIRTLVGQHAGVDPNELTEETSFVYDLGLD</sequence>
<dbReference type="PANTHER" id="PTHR20863:SF76">
    <property type="entry name" value="CARRIER DOMAIN-CONTAINING PROTEIN"/>
    <property type="match status" value="1"/>
</dbReference>
<organism evidence="5">
    <name type="scientific">Singulisphaera sp. Ch08</name>
    <dbReference type="NCBI Taxonomy" id="3120278"/>
    <lineage>
        <taxon>Bacteria</taxon>
        <taxon>Pseudomonadati</taxon>
        <taxon>Planctomycetota</taxon>
        <taxon>Planctomycetia</taxon>
        <taxon>Isosphaerales</taxon>
        <taxon>Isosphaeraceae</taxon>
        <taxon>Singulisphaera</taxon>
    </lineage>
</organism>
<dbReference type="GO" id="GO:0000036">
    <property type="term" value="F:acyl carrier activity"/>
    <property type="evidence" value="ECO:0007669"/>
    <property type="project" value="TreeGrafter"/>
</dbReference>
<name>A0AAU7CH05_9BACT</name>
<dbReference type="GO" id="GO:0000035">
    <property type="term" value="F:acyl binding"/>
    <property type="evidence" value="ECO:0007669"/>
    <property type="project" value="TreeGrafter"/>
</dbReference>
<dbReference type="AlphaFoldDB" id="A0AAU7CH05"/>
<feature type="transmembrane region" description="Helical" evidence="3">
    <location>
        <begin position="142"/>
        <end position="161"/>
    </location>
</feature>
<dbReference type="EMBL" id="CP155447">
    <property type="protein sequence ID" value="XBH04422.1"/>
    <property type="molecule type" value="Genomic_DNA"/>
</dbReference>
<dbReference type="PROSITE" id="PS50075">
    <property type="entry name" value="CARRIER"/>
    <property type="match status" value="1"/>
</dbReference>
<dbReference type="GO" id="GO:0016020">
    <property type="term" value="C:membrane"/>
    <property type="evidence" value="ECO:0007669"/>
    <property type="project" value="GOC"/>
</dbReference>
<dbReference type="InterPro" id="IPR003231">
    <property type="entry name" value="ACP"/>
</dbReference>
<protein>
    <recommendedName>
        <fullName evidence="4">Carrier domain-containing protein</fullName>
    </recommendedName>
</protein>